<dbReference type="RefSeq" id="WP_006916255.1">
    <property type="nucleotide sequence ID" value="NZ_GG698802.1"/>
</dbReference>
<dbReference type="STRING" id="575594.HMPREF0501_00475"/>
<organism evidence="1 2">
    <name type="scientific">Limosilactobacillus coleohominis 101-4-CHN</name>
    <dbReference type="NCBI Taxonomy" id="575594"/>
    <lineage>
        <taxon>Bacteria</taxon>
        <taxon>Bacillati</taxon>
        <taxon>Bacillota</taxon>
        <taxon>Bacilli</taxon>
        <taxon>Lactobacillales</taxon>
        <taxon>Lactobacillaceae</taxon>
        <taxon>Limosilactobacillus</taxon>
    </lineage>
</organism>
<keyword evidence="2" id="KW-1185">Reference proteome</keyword>
<accession>C7XUV9</accession>
<gene>
    <name evidence="1" type="ORF">HMPREF0501_00475</name>
</gene>
<protein>
    <submittedName>
        <fullName evidence="1">Uncharacterized protein</fullName>
    </submittedName>
</protein>
<sequence length="100" mass="11569">MKSTLTARDKVTQDDFKEFKSDQLAAIISGRIDFMQMRRKTLTATHGRYRLTNVNPPLYDNQLKWLQAEPVTVDKAVWVWNNCANYLAYCEKLKKAGEVA</sequence>
<name>C7XUV9_9LACO</name>
<evidence type="ECO:0000313" key="2">
    <source>
        <dbReference type="Proteomes" id="UP000003987"/>
    </source>
</evidence>
<proteinExistence type="predicted"/>
<dbReference type="EMBL" id="GG698802">
    <property type="protein sequence ID" value="EEU31070.1"/>
    <property type="molecule type" value="Genomic_DNA"/>
</dbReference>
<dbReference type="AlphaFoldDB" id="C7XUV9"/>
<dbReference type="HOGENOM" id="CLU_2302262_0_0_9"/>
<evidence type="ECO:0000313" key="1">
    <source>
        <dbReference type="EMBL" id="EEU31070.1"/>
    </source>
</evidence>
<dbReference type="Proteomes" id="UP000003987">
    <property type="component" value="Unassembled WGS sequence"/>
</dbReference>
<reference evidence="1 2" key="1">
    <citation type="submission" date="2009-06" db="EMBL/GenBank/DDBJ databases">
        <title>The Genome Sequence of Lactobacillus coleohominis strain 101-4-CHN.</title>
        <authorList>
            <consortium name="The Broad Institute Genome Sequencing Platform"/>
            <person name="Ward D."/>
            <person name="Young S.K."/>
            <person name="Zeng Q."/>
            <person name="Koehrsen M."/>
            <person name="Alvarado L."/>
            <person name="Berlin A."/>
            <person name="Borenstein D."/>
            <person name="Chen Z."/>
            <person name="Engels R."/>
            <person name="Freedman E."/>
            <person name="Gellesch M."/>
            <person name="Goldberg J."/>
            <person name="Griggs A."/>
            <person name="Gujja S."/>
            <person name="Heiman D."/>
            <person name="Hepburn T."/>
            <person name="Howarth C."/>
            <person name="Jen D."/>
            <person name="Larson L."/>
            <person name="Lewis B."/>
            <person name="Mehta T."/>
            <person name="Park D."/>
            <person name="Pearson M."/>
            <person name="Roberts A."/>
            <person name="Saif S."/>
            <person name="Shea T."/>
            <person name="Shenoy N."/>
            <person name="Sisk P."/>
            <person name="Stolte C."/>
            <person name="Sykes S."/>
            <person name="Walk T."/>
            <person name="White J."/>
            <person name="Yandava C."/>
            <person name="Liu Y."/>
            <person name="Xu Q."/>
            <person name="Lander E."/>
            <person name="Nusbaum C."/>
            <person name="Galagan J."/>
            <person name="Birren B."/>
        </authorList>
    </citation>
    <scope>NUCLEOTIDE SEQUENCE [LARGE SCALE GENOMIC DNA]</scope>
    <source>
        <strain evidence="1 2">101-4-CHN</strain>
    </source>
</reference>